<dbReference type="PANTHER" id="PTHR12737:SF9">
    <property type="entry name" value="DIMETHYLARGININASE"/>
    <property type="match status" value="1"/>
</dbReference>
<dbReference type="EMBL" id="AJ810514">
    <property type="protein sequence ID" value="CAH17923.1"/>
    <property type="molecule type" value="mRNA"/>
</dbReference>
<evidence type="ECO:0000256" key="2">
    <source>
        <dbReference type="ARBA" id="ARBA00022801"/>
    </source>
</evidence>
<dbReference type="AlphaFoldDB" id="Q4A3Z6"/>
<reference evidence="5" key="2">
    <citation type="journal article" date="2006" name="Mutat. Res.">
        <title>Novel mechanism for the radiation-induced bystander effect: nitric oxide and ethylene determine the response in sponge cells.</title>
        <authorList>
            <person name="Muller W.E."/>
            <person name="Ushijima H."/>
            <person name="Batel R."/>
            <person name="Krasko A."/>
            <person name="Borejko A."/>
            <person name="Muller I.M."/>
            <person name="Schroder H.C."/>
        </authorList>
    </citation>
    <scope>NUCLEOTIDE SEQUENCE</scope>
</reference>
<dbReference type="InterPro" id="IPR033199">
    <property type="entry name" value="DDAH-like"/>
</dbReference>
<feature type="binding site" evidence="4">
    <location>
        <position position="25"/>
    </location>
    <ligand>
        <name>substrate</name>
    </ligand>
</feature>
<dbReference type="SUPFAM" id="SSF55909">
    <property type="entry name" value="Pentein"/>
    <property type="match status" value="1"/>
</dbReference>
<reference evidence="5" key="1">
    <citation type="submission" date="2004-08" db="EMBL/GenBank/DDBJ databases">
        <authorList>
            <person name="Mueller W.E.G."/>
        </authorList>
    </citation>
    <scope>NUCLEOTIDE SEQUENCE</scope>
</reference>
<name>Q4A3Z6_SUBDO</name>
<feature type="binding site" evidence="4">
    <location>
        <begin position="73"/>
        <end position="74"/>
    </location>
    <ligand>
        <name>substrate</name>
    </ligand>
</feature>
<accession>Q4A3Z6</accession>
<evidence type="ECO:0000256" key="4">
    <source>
        <dbReference type="PIRSR" id="PIRSR633199-2"/>
    </source>
</evidence>
<feature type="active site" description="Nucleophile" evidence="3">
    <location>
        <position position="268"/>
    </location>
</feature>
<feature type="binding site" evidence="4">
    <location>
        <position position="262"/>
    </location>
    <ligand>
        <name>substrate</name>
    </ligand>
</feature>
<proteinExistence type="evidence at transcript level"/>
<dbReference type="GO" id="GO:0016403">
    <property type="term" value="F:dimethylargininase activity"/>
    <property type="evidence" value="ECO:0007669"/>
    <property type="project" value="TreeGrafter"/>
</dbReference>
<sequence length="274" mass="29903">MAANPFTYTKAVVCGIPASLPATALRMEETDEPVDLGKARQQHEDYLQVLTELVGEVHVIPTDERYPDCVFVEDPVVVCGDTALITIPGHESRRGETVAMKEAMEKIGLKIVEMLDPGRMDGGDVLFTGKEFFVGQSQRTNKHGLQQLAAAFPNFPVTGIPVREGLHLKSFLSMATPNHIAMGSSSAALDAKQLIETEGKFKYSYRYLQVPDDIGANCLYINGTIVHANNETFPKSCKVFEKFVDADVKAKIALSASEVNKVDGCFTCCSVLIN</sequence>
<dbReference type="GO" id="GO:0016597">
    <property type="term" value="F:amino acid binding"/>
    <property type="evidence" value="ECO:0007669"/>
    <property type="project" value="TreeGrafter"/>
</dbReference>
<evidence type="ECO:0000313" key="5">
    <source>
        <dbReference type="EMBL" id="CAH17923.1"/>
    </source>
</evidence>
<comment type="similarity">
    <text evidence="1">Belongs to the DDAH family.</text>
</comment>
<evidence type="ECO:0000256" key="1">
    <source>
        <dbReference type="ARBA" id="ARBA00008532"/>
    </source>
</evidence>
<feature type="active site" description="Proton donor" evidence="3">
    <location>
        <position position="167"/>
    </location>
</feature>
<feature type="binding site" evidence="4">
    <location>
        <position position="139"/>
    </location>
    <ligand>
        <name>substrate</name>
    </ligand>
</feature>
<dbReference type="PANTHER" id="PTHR12737">
    <property type="entry name" value="DIMETHYLARGININE DIMETHYLAMINOHYDROLASE"/>
    <property type="match status" value="1"/>
</dbReference>
<dbReference type="FunFam" id="3.75.10.10:FF:000004">
    <property type="entry name" value="N(G),N(G)-dimethylarginine dimethylaminohydrolase 1"/>
    <property type="match status" value="1"/>
</dbReference>
<dbReference type="Pfam" id="PF19420">
    <property type="entry name" value="DDAH_eukar"/>
    <property type="match status" value="1"/>
</dbReference>
<organism evidence="5">
    <name type="scientific">Suberites domuncula</name>
    <name type="common">Sponge</name>
    <dbReference type="NCBI Taxonomy" id="55567"/>
    <lineage>
        <taxon>Eukaryota</taxon>
        <taxon>Metazoa</taxon>
        <taxon>Porifera</taxon>
        <taxon>Demospongiae</taxon>
        <taxon>Heteroscleromorpha</taxon>
        <taxon>Suberitida</taxon>
        <taxon>Suberitidae</taxon>
        <taxon>Suberites</taxon>
    </lineage>
</organism>
<feature type="binding site" evidence="4">
    <location>
        <position position="68"/>
    </location>
    <ligand>
        <name>substrate</name>
    </ligand>
</feature>
<dbReference type="Gene3D" id="3.75.10.10">
    <property type="entry name" value="L-arginine/glycine Amidinotransferase, Chain A"/>
    <property type="match status" value="1"/>
</dbReference>
<evidence type="ECO:0000256" key="3">
    <source>
        <dbReference type="PIRSR" id="PIRSR633199-1"/>
    </source>
</evidence>
<protein>
    <submittedName>
        <fullName evidence="5">Dimethylarginine dimethylaminohydrolase</fullName>
    </submittedName>
</protein>
<dbReference type="GO" id="GO:0006525">
    <property type="term" value="P:arginine metabolic process"/>
    <property type="evidence" value="ECO:0007669"/>
    <property type="project" value="TreeGrafter"/>
</dbReference>
<dbReference type="GO" id="GO:0000052">
    <property type="term" value="P:citrulline metabolic process"/>
    <property type="evidence" value="ECO:0007669"/>
    <property type="project" value="TreeGrafter"/>
</dbReference>
<feature type="binding site" evidence="4">
    <location>
        <position position="93"/>
    </location>
    <ligand>
        <name>substrate</name>
    </ligand>
</feature>
<keyword evidence="2 5" id="KW-0378">Hydrolase</keyword>
<dbReference type="GO" id="GO:0045429">
    <property type="term" value="P:positive regulation of nitric oxide biosynthetic process"/>
    <property type="evidence" value="ECO:0007669"/>
    <property type="project" value="TreeGrafter"/>
</dbReference>
<gene>
    <name evidence="5" type="primary">ddah1</name>
</gene>